<accession>A0A926HXT8</accession>
<dbReference type="Pfam" id="PF13439">
    <property type="entry name" value="Glyco_transf_4"/>
    <property type="match status" value="1"/>
</dbReference>
<evidence type="ECO:0000259" key="1">
    <source>
        <dbReference type="Pfam" id="PF13439"/>
    </source>
</evidence>
<dbReference type="Proteomes" id="UP000611762">
    <property type="component" value="Unassembled WGS sequence"/>
</dbReference>
<evidence type="ECO:0000313" key="3">
    <source>
        <dbReference type="Proteomes" id="UP000611762"/>
    </source>
</evidence>
<proteinExistence type="predicted"/>
<sequence>MKIVSINSVPYGSTGHIMKDITHYANLTGNMAQCYCRKWKDNKAEAIAIPFGSYLENAVHVVLSQITGLNGCFSLLGTYKLLKEITKINPDIIHLHNLHFWYINLPMLFHYIKKHNIRTVWTLHDCWSFTGQCPHFTMVKCNKWKTGCYDCEQYRLYPQAYVDQTKLMYRLKKKWFTGIENMTIVTPSQWLADLVKQSFLSDYPVKVINNGIDLNVFKPTESDFRETHGITPKSGGGGSIFS</sequence>
<organism evidence="2 3">
    <name type="scientific">Congzhengia minquanensis</name>
    <dbReference type="NCBI Taxonomy" id="2763657"/>
    <lineage>
        <taxon>Bacteria</taxon>
        <taxon>Bacillati</taxon>
        <taxon>Bacillota</taxon>
        <taxon>Clostridia</taxon>
        <taxon>Eubacteriales</taxon>
        <taxon>Oscillospiraceae</taxon>
        <taxon>Congzhengia</taxon>
    </lineage>
</organism>
<dbReference type="SUPFAM" id="SSF53756">
    <property type="entry name" value="UDP-Glycosyltransferase/glycogen phosphorylase"/>
    <property type="match status" value="1"/>
</dbReference>
<evidence type="ECO:0000313" key="2">
    <source>
        <dbReference type="EMBL" id="MBC8539420.1"/>
    </source>
</evidence>
<gene>
    <name evidence="2" type="ORF">H8698_00325</name>
</gene>
<dbReference type="InterPro" id="IPR028098">
    <property type="entry name" value="Glyco_trans_4-like_N"/>
</dbReference>
<dbReference type="EMBL" id="JACRSU010000001">
    <property type="protein sequence ID" value="MBC8539420.1"/>
    <property type="molecule type" value="Genomic_DNA"/>
</dbReference>
<dbReference type="RefSeq" id="WP_249310519.1">
    <property type="nucleotide sequence ID" value="NZ_JACRSU010000001.1"/>
</dbReference>
<comment type="caution">
    <text evidence="2">The sequence shown here is derived from an EMBL/GenBank/DDBJ whole genome shotgun (WGS) entry which is preliminary data.</text>
</comment>
<name>A0A926HXT8_9FIRM</name>
<feature type="domain" description="Glycosyltransferase subfamily 4-like N-terminal" evidence="1">
    <location>
        <begin position="67"/>
        <end position="215"/>
    </location>
</feature>
<dbReference type="AlphaFoldDB" id="A0A926HXT8"/>
<keyword evidence="3" id="KW-1185">Reference proteome</keyword>
<protein>
    <submittedName>
        <fullName evidence="2">Glycosyltransferase</fullName>
    </submittedName>
</protein>
<dbReference type="Gene3D" id="3.40.50.2000">
    <property type="entry name" value="Glycogen Phosphorylase B"/>
    <property type="match status" value="1"/>
</dbReference>
<reference evidence="2" key="1">
    <citation type="submission" date="2020-08" db="EMBL/GenBank/DDBJ databases">
        <title>Genome public.</title>
        <authorList>
            <person name="Liu C."/>
            <person name="Sun Q."/>
        </authorList>
    </citation>
    <scope>NUCLEOTIDE SEQUENCE</scope>
    <source>
        <strain evidence="2">H8</strain>
    </source>
</reference>